<sequence length="129" mass="14216">SSNVVVTQTTSPQYVSNEKIPACICVELCGGDMLFTSGVFGPRTTISLTVCEDSLLFTTQCCKVFCLDIADWMFRCLHSPAVGVDLPPNPLLNYIKIQSQGRPRDVGRGRRSKWRRGAGGARNKIHKRA</sequence>
<name>A0ABV0XFY1_9TELE</name>
<gene>
    <name evidence="2" type="ORF">AMECASPLE_019183</name>
</gene>
<proteinExistence type="predicted"/>
<reference evidence="2 3" key="1">
    <citation type="submission" date="2021-06" db="EMBL/GenBank/DDBJ databases">
        <authorList>
            <person name="Palmer J.M."/>
        </authorList>
    </citation>
    <scope>NUCLEOTIDE SEQUENCE [LARGE SCALE GENOMIC DNA]</scope>
    <source>
        <strain evidence="2 3">AS_MEX2019</strain>
        <tissue evidence="2">Muscle</tissue>
    </source>
</reference>
<evidence type="ECO:0000313" key="2">
    <source>
        <dbReference type="EMBL" id="MEQ2280378.1"/>
    </source>
</evidence>
<feature type="non-terminal residue" evidence="2">
    <location>
        <position position="1"/>
    </location>
</feature>
<protein>
    <submittedName>
        <fullName evidence="2">Uncharacterized protein</fullName>
    </submittedName>
</protein>
<organism evidence="2 3">
    <name type="scientific">Ameca splendens</name>
    <dbReference type="NCBI Taxonomy" id="208324"/>
    <lineage>
        <taxon>Eukaryota</taxon>
        <taxon>Metazoa</taxon>
        <taxon>Chordata</taxon>
        <taxon>Craniata</taxon>
        <taxon>Vertebrata</taxon>
        <taxon>Euteleostomi</taxon>
        <taxon>Actinopterygii</taxon>
        <taxon>Neopterygii</taxon>
        <taxon>Teleostei</taxon>
        <taxon>Neoteleostei</taxon>
        <taxon>Acanthomorphata</taxon>
        <taxon>Ovalentaria</taxon>
        <taxon>Atherinomorphae</taxon>
        <taxon>Cyprinodontiformes</taxon>
        <taxon>Goodeidae</taxon>
        <taxon>Ameca</taxon>
    </lineage>
</organism>
<evidence type="ECO:0000256" key="1">
    <source>
        <dbReference type="SAM" id="MobiDB-lite"/>
    </source>
</evidence>
<evidence type="ECO:0000313" key="3">
    <source>
        <dbReference type="Proteomes" id="UP001469553"/>
    </source>
</evidence>
<comment type="caution">
    <text evidence="2">The sequence shown here is derived from an EMBL/GenBank/DDBJ whole genome shotgun (WGS) entry which is preliminary data.</text>
</comment>
<dbReference type="EMBL" id="JAHRIP010001534">
    <property type="protein sequence ID" value="MEQ2280378.1"/>
    <property type="molecule type" value="Genomic_DNA"/>
</dbReference>
<dbReference type="Proteomes" id="UP001469553">
    <property type="component" value="Unassembled WGS sequence"/>
</dbReference>
<keyword evidence="3" id="KW-1185">Reference proteome</keyword>
<feature type="region of interest" description="Disordered" evidence="1">
    <location>
        <begin position="102"/>
        <end position="129"/>
    </location>
</feature>
<accession>A0ABV0XFY1</accession>